<dbReference type="EMBL" id="CP061336">
    <property type="protein sequence ID" value="QNU68179.1"/>
    <property type="molecule type" value="Genomic_DNA"/>
</dbReference>
<reference evidence="1 2" key="1">
    <citation type="submission" date="2020-09" db="EMBL/GenBank/DDBJ databases">
        <title>Characterization and genome sequencing of Ruminiclostridium sp. nov. MA18.</title>
        <authorList>
            <person name="Rettenmaier R."/>
            <person name="Kowollik M.-L."/>
            <person name="Liebl W."/>
            <person name="Zverlov V."/>
        </authorList>
    </citation>
    <scope>NUCLEOTIDE SEQUENCE [LARGE SCALE GENOMIC DNA]</scope>
    <source>
        <strain evidence="1 2">MA18</strain>
    </source>
</reference>
<keyword evidence="2" id="KW-1185">Reference proteome</keyword>
<dbReference type="OrthoDB" id="1934523at2"/>
<evidence type="ECO:0000313" key="2">
    <source>
        <dbReference type="Proteomes" id="UP000306409"/>
    </source>
</evidence>
<sequence length="82" mass="9472">MAEEKKLDISKRYSIEIQNINNKLQQLEDGRIYDLTNAQMDGYLSTNIGQLKEMIADLLYKIEYGEDSRKEELGKNMGGIKL</sequence>
<accession>A0A4U7JLS4</accession>
<name>A0A4U7JLS4_9FIRM</name>
<proteinExistence type="predicted"/>
<protein>
    <submittedName>
        <fullName evidence="1">Uncharacterized protein</fullName>
    </submittedName>
</protein>
<dbReference type="RefSeq" id="WP_137696601.1">
    <property type="nucleotide sequence ID" value="NZ_CP061336.1"/>
</dbReference>
<gene>
    <name evidence="1" type="ORF">EHE19_007080</name>
</gene>
<dbReference type="AlphaFoldDB" id="A0A4U7JLS4"/>
<dbReference type="KEGG" id="rher:EHE19_007080"/>
<organism evidence="1 2">
    <name type="scientific">Ruminiclostridium herbifermentans</name>
    <dbReference type="NCBI Taxonomy" id="2488810"/>
    <lineage>
        <taxon>Bacteria</taxon>
        <taxon>Bacillati</taxon>
        <taxon>Bacillota</taxon>
        <taxon>Clostridia</taxon>
        <taxon>Eubacteriales</taxon>
        <taxon>Oscillospiraceae</taxon>
        <taxon>Ruminiclostridium</taxon>
    </lineage>
</organism>
<dbReference type="Proteomes" id="UP000306409">
    <property type="component" value="Chromosome"/>
</dbReference>
<evidence type="ECO:0000313" key="1">
    <source>
        <dbReference type="EMBL" id="QNU68179.1"/>
    </source>
</evidence>